<organism evidence="1 2">
    <name type="scientific">Quercus rubra</name>
    <name type="common">Northern red oak</name>
    <name type="synonym">Quercus borealis</name>
    <dbReference type="NCBI Taxonomy" id="3512"/>
    <lineage>
        <taxon>Eukaryota</taxon>
        <taxon>Viridiplantae</taxon>
        <taxon>Streptophyta</taxon>
        <taxon>Embryophyta</taxon>
        <taxon>Tracheophyta</taxon>
        <taxon>Spermatophyta</taxon>
        <taxon>Magnoliopsida</taxon>
        <taxon>eudicotyledons</taxon>
        <taxon>Gunneridae</taxon>
        <taxon>Pentapetalae</taxon>
        <taxon>rosids</taxon>
        <taxon>fabids</taxon>
        <taxon>Fagales</taxon>
        <taxon>Fagaceae</taxon>
        <taxon>Quercus</taxon>
    </lineage>
</organism>
<name>A0AAN7E9D5_QUERU</name>
<sequence>MHSRWNTTWCVFGDFNTTRFLSERFGCEAFNPTMFAFSNFIEANYHVDLPLEETLFTWFRDSGRDCMSKIDRTLASVDWVDHFGNVSQRILPRVVFDHFILLVVAGSVNKGRSAFRFENMWLKEEGFVERVRQWWNEYCFSGSPSFILAHKLKALKDDLKKWTKEEFGDLAFRKKSLLSELLGLDAKEDLLGLSQDDQTRHIQI</sequence>
<dbReference type="EMBL" id="JAXUIC010000010">
    <property type="protein sequence ID" value="KAK4566428.1"/>
    <property type="molecule type" value="Genomic_DNA"/>
</dbReference>
<dbReference type="AlphaFoldDB" id="A0AAN7E9D5"/>
<reference evidence="1 2" key="1">
    <citation type="journal article" date="2023" name="G3 (Bethesda)">
        <title>A haplotype-resolved chromosome-scale genome for Quercus rubra L. provides insights into the genetics of adaptive traits for red oak species.</title>
        <authorList>
            <person name="Kapoor B."/>
            <person name="Jenkins J."/>
            <person name="Schmutz J."/>
            <person name="Zhebentyayeva T."/>
            <person name="Kuelheim C."/>
            <person name="Coggeshall M."/>
            <person name="Heim C."/>
            <person name="Lasky J.R."/>
            <person name="Leites L."/>
            <person name="Islam-Faridi N."/>
            <person name="Romero-Severson J."/>
            <person name="DeLeo V.L."/>
            <person name="Lucas S.M."/>
            <person name="Lazic D."/>
            <person name="Gailing O."/>
            <person name="Carlson J."/>
            <person name="Staton M."/>
        </authorList>
    </citation>
    <scope>NUCLEOTIDE SEQUENCE [LARGE SCALE GENOMIC DNA]</scope>
    <source>
        <strain evidence="1">Pseudo-F2</strain>
    </source>
</reference>
<dbReference type="SUPFAM" id="SSF56219">
    <property type="entry name" value="DNase I-like"/>
    <property type="match status" value="1"/>
</dbReference>
<accession>A0AAN7E9D5</accession>
<dbReference type="PANTHER" id="PTHR33710">
    <property type="entry name" value="BNAC02G09200D PROTEIN"/>
    <property type="match status" value="1"/>
</dbReference>
<evidence type="ECO:0008006" key="3">
    <source>
        <dbReference type="Google" id="ProtNLM"/>
    </source>
</evidence>
<dbReference type="InterPro" id="IPR036691">
    <property type="entry name" value="Endo/exonu/phosph_ase_sf"/>
</dbReference>
<dbReference type="Gene3D" id="3.60.10.10">
    <property type="entry name" value="Endonuclease/exonuclease/phosphatase"/>
    <property type="match status" value="1"/>
</dbReference>
<keyword evidence="2" id="KW-1185">Reference proteome</keyword>
<evidence type="ECO:0000313" key="1">
    <source>
        <dbReference type="EMBL" id="KAK4566428.1"/>
    </source>
</evidence>
<protein>
    <recommendedName>
        <fullName evidence="3">Reverse transcriptase</fullName>
    </recommendedName>
</protein>
<dbReference type="PANTHER" id="PTHR33710:SF71">
    <property type="entry name" value="ENDONUCLEASE_EXONUCLEASE_PHOSPHATASE DOMAIN-CONTAINING PROTEIN"/>
    <property type="match status" value="1"/>
</dbReference>
<evidence type="ECO:0000313" key="2">
    <source>
        <dbReference type="Proteomes" id="UP001324115"/>
    </source>
</evidence>
<gene>
    <name evidence="1" type="ORF">RGQ29_002609</name>
</gene>
<dbReference type="Proteomes" id="UP001324115">
    <property type="component" value="Unassembled WGS sequence"/>
</dbReference>
<comment type="caution">
    <text evidence="1">The sequence shown here is derived from an EMBL/GenBank/DDBJ whole genome shotgun (WGS) entry which is preliminary data.</text>
</comment>
<proteinExistence type="predicted"/>